<evidence type="ECO:0000313" key="4">
    <source>
        <dbReference type="Proteomes" id="UP001141327"/>
    </source>
</evidence>
<keyword evidence="2" id="KW-0472">Membrane</keyword>
<keyword evidence="4" id="KW-1185">Reference proteome</keyword>
<dbReference type="Proteomes" id="UP001141327">
    <property type="component" value="Unassembled WGS sequence"/>
</dbReference>
<feature type="transmembrane region" description="Helical" evidence="2">
    <location>
        <begin position="42"/>
        <end position="60"/>
    </location>
</feature>
<keyword evidence="2" id="KW-0812">Transmembrane</keyword>
<reference evidence="3" key="1">
    <citation type="journal article" date="2022" name="bioRxiv">
        <title>Genomics of Preaxostyla Flagellates Illuminates Evolutionary Transitions and the Path Towards Mitochondrial Loss.</title>
        <authorList>
            <person name="Novak L.V.F."/>
            <person name="Treitli S.C."/>
            <person name="Pyrih J."/>
            <person name="Halakuc P."/>
            <person name="Pipaliya S.V."/>
            <person name="Vacek V."/>
            <person name="Brzon O."/>
            <person name="Soukal P."/>
            <person name="Eme L."/>
            <person name="Dacks J.B."/>
            <person name="Karnkowska A."/>
            <person name="Elias M."/>
            <person name="Hampl V."/>
        </authorList>
    </citation>
    <scope>NUCLEOTIDE SEQUENCE</scope>
    <source>
        <strain evidence="3">RCP-MX</strain>
    </source>
</reference>
<gene>
    <name evidence="3" type="ORF">PAPYR_1075</name>
</gene>
<dbReference type="EMBL" id="JAPMOS010000003">
    <property type="protein sequence ID" value="KAJ4462437.1"/>
    <property type="molecule type" value="Genomic_DNA"/>
</dbReference>
<keyword evidence="2" id="KW-1133">Transmembrane helix</keyword>
<feature type="compositionally biased region" description="Polar residues" evidence="1">
    <location>
        <begin position="13"/>
        <end position="22"/>
    </location>
</feature>
<evidence type="ECO:0000256" key="1">
    <source>
        <dbReference type="SAM" id="MobiDB-lite"/>
    </source>
</evidence>
<proteinExistence type="predicted"/>
<accession>A0ABQ8UXD7</accession>
<feature type="compositionally biased region" description="Basic residues" evidence="1">
    <location>
        <begin position="31"/>
        <end position="40"/>
    </location>
</feature>
<name>A0ABQ8UXD7_9EUKA</name>
<feature type="region of interest" description="Disordered" evidence="1">
    <location>
        <begin position="1"/>
        <end position="40"/>
    </location>
</feature>
<sequence length="211" mass="23755">MSTQHLELWPPRASSNHQNSTIGGRPGSGRTVKRSRQKKRVVSARVLPTILLLFTMQALAKPLSLDTSSMPQPNARNIRADSHDHEETLRESAEMPSLLQKEVAALPVPNLASAEKIPLQFHSYQEFDSFLAKSDFERLKNVSSHTFPVTFQREREISLMEGSPVMGPGHSSLDVLMGKDLKIEYSDVFGRARRFDHFDARAKLESQFTDV</sequence>
<evidence type="ECO:0000256" key="2">
    <source>
        <dbReference type="SAM" id="Phobius"/>
    </source>
</evidence>
<comment type="caution">
    <text evidence="3">The sequence shown here is derived from an EMBL/GenBank/DDBJ whole genome shotgun (WGS) entry which is preliminary data.</text>
</comment>
<evidence type="ECO:0000313" key="3">
    <source>
        <dbReference type="EMBL" id="KAJ4462437.1"/>
    </source>
</evidence>
<protein>
    <submittedName>
        <fullName evidence="3">Uncharacterized protein</fullName>
    </submittedName>
</protein>
<organism evidence="3 4">
    <name type="scientific">Paratrimastix pyriformis</name>
    <dbReference type="NCBI Taxonomy" id="342808"/>
    <lineage>
        <taxon>Eukaryota</taxon>
        <taxon>Metamonada</taxon>
        <taxon>Preaxostyla</taxon>
        <taxon>Paratrimastigidae</taxon>
        <taxon>Paratrimastix</taxon>
    </lineage>
</organism>